<dbReference type="EMBL" id="BMAT01003629">
    <property type="protein sequence ID" value="GFR59178.1"/>
    <property type="molecule type" value="Genomic_DNA"/>
</dbReference>
<protein>
    <recommendedName>
        <fullName evidence="3">CTCK domain-containing protein</fullName>
    </recommendedName>
</protein>
<evidence type="ECO:0000313" key="2">
    <source>
        <dbReference type="Proteomes" id="UP000762676"/>
    </source>
</evidence>
<comment type="caution">
    <text evidence="1">The sequence shown here is derived from an EMBL/GenBank/DDBJ whole genome shotgun (WGS) entry which is preliminary data.</text>
</comment>
<reference evidence="1 2" key="1">
    <citation type="journal article" date="2021" name="Elife">
        <title>Chloroplast acquisition without the gene transfer in kleptoplastic sea slugs, Plakobranchus ocellatus.</title>
        <authorList>
            <person name="Maeda T."/>
            <person name="Takahashi S."/>
            <person name="Yoshida T."/>
            <person name="Shimamura S."/>
            <person name="Takaki Y."/>
            <person name="Nagai Y."/>
            <person name="Toyoda A."/>
            <person name="Suzuki Y."/>
            <person name="Arimoto A."/>
            <person name="Ishii H."/>
            <person name="Satoh N."/>
            <person name="Nishiyama T."/>
            <person name="Hasebe M."/>
            <person name="Maruyama T."/>
            <person name="Minagawa J."/>
            <person name="Obokata J."/>
            <person name="Shigenobu S."/>
        </authorList>
    </citation>
    <scope>NUCLEOTIDE SEQUENCE [LARGE SCALE GENOMIC DNA]</scope>
</reference>
<gene>
    <name evidence="1" type="ORF">ElyMa_001787900</name>
</gene>
<sequence>MSSTETEPSMDLDQQNLHHNIETDTIYRAAPSNSNPFLRARRDTAVADSASASTSQTCSLPANLPAQVAELNTFLANSEYLRQAKCMCQKCVDSDVYQCQEFRHNVTIFRLKGCQNGLAVMEKDRVTVTLGCYCAAPEPEASAEIQDNDSNEDVLLPSVN</sequence>
<evidence type="ECO:0008006" key="3">
    <source>
        <dbReference type="Google" id="ProtNLM"/>
    </source>
</evidence>
<dbReference type="InterPro" id="IPR029034">
    <property type="entry name" value="Cystine-knot_cytokine"/>
</dbReference>
<proteinExistence type="predicted"/>
<dbReference type="Gene3D" id="2.10.90.10">
    <property type="entry name" value="Cystine-knot cytokines"/>
    <property type="match status" value="1"/>
</dbReference>
<organism evidence="1 2">
    <name type="scientific">Elysia marginata</name>
    <dbReference type="NCBI Taxonomy" id="1093978"/>
    <lineage>
        <taxon>Eukaryota</taxon>
        <taxon>Metazoa</taxon>
        <taxon>Spiralia</taxon>
        <taxon>Lophotrochozoa</taxon>
        <taxon>Mollusca</taxon>
        <taxon>Gastropoda</taxon>
        <taxon>Heterobranchia</taxon>
        <taxon>Euthyneura</taxon>
        <taxon>Panpulmonata</taxon>
        <taxon>Sacoglossa</taxon>
        <taxon>Placobranchoidea</taxon>
        <taxon>Plakobranchidae</taxon>
        <taxon>Elysia</taxon>
    </lineage>
</organism>
<dbReference type="AlphaFoldDB" id="A0AAV4EF90"/>
<name>A0AAV4EF90_9GAST</name>
<keyword evidence="2" id="KW-1185">Reference proteome</keyword>
<dbReference type="Proteomes" id="UP000762676">
    <property type="component" value="Unassembled WGS sequence"/>
</dbReference>
<evidence type="ECO:0000313" key="1">
    <source>
        <dbReference type="EMBL" id="GFR59178.1"/>
    </source>
</evidence>
<accession>A0AAV4EF90</accession>
<dbReference type="SUPFAM" id="SSF57501">
    <property type="entry name" value="Cystine-knot cytokines"/>
    <property type="match status" value="1"/>
</dbReference>